<sequence>MNQNIKQKYTERVINRLSEQHKKPTIFFIVIVLLYITSTVLTSAAAAHSVSFNLFGVAIPVYTFAGALSAISEICIIFMAFYFGKLGYFTAIALQFIQVQSIIFGIVRRHNITSIPGLFSSVLTIIAISIIYLNNKKIDIYQKELRRQAITDGLTGLPNRYACSELIDNLYSKKEKYIITSIDINGFKGINDTLGFDIGNSVLKEIANRWITLADTNDKKSSDFIARVSGDEFVIIIRNYASQDQALNKIKEYEKKLTERITIDDCDIYVNASFGYAEYPLDSDEKDFVYTCAETAMHEVKRRNISNHILHFTPDMLTDEHLLEIEGKIKKALEEQTFFFHLQPQFNMDHKLRGFEALARMKDSDGAFISPGEFIPVAEKIGLIDKVDEMIFRKSALFFGKLLKESGADITLSINVSVKHLMKNDFLDEIQRILDESGVPATNLEIEITESIMIDSVDKALECIDKIRAMGIQIAIDDFGTGYSSLSYLNKFPANLLKIDKSFIDTMNTSKSSKQYVSAIISMGHIMGFDVISEGVEEDAQIETLKEIGCDFIQGYIWGRPLPQEEAEKLVLSMF</sequence>
<evidence type="ECO:0000313" key="4">
    <source>
        <dbReference type="EMBL" id="SKA69977.1"/>
    </source>
</evidence>
<evidence type="ECO:0000313" key="5">
    <source>
        <dbReference type="Proteomes" id="UP000190814"/>
    </source>
</evidence>
<accession>A0A1T4VYG8</accession>
<evidence type="ECO:0000259" key="3">
    <source>
        <dbReference type="PROSITE" id="PS50887"/>
    </source>
</evidence>
<dbReference type="CDD" id="cd01948">
    <property type="entry name" value="EAL"/>
    <property type="match status" value="1"/>
</dbReference>
<proteinExistence type="predicted"/>
<organism evidence="4 5">
    <name type="scientific">Eubacterium uniforme</name>
    <dbReference type="NCBI Taxonomy" id="39495"/>
    <lineage>
        <taxon>Bacteria</taxon>
        <taxon>Bacillati</taxon>
        <taxon>Bacillota</taxon>
        <taxon>Clostridia</taxon>
        <taxon>Eubacteriales</taxon>
        <taxon>Eubacteriaceae</taxon>
        <taxon>Eubacterium</taxon>
    </lineage>
</organism>
<dbReference type="SMART" id="SM00267">
    <property type="entry name" value="GGDEF"/>
    <property type="match status" value="1"/>
</dbReference>
<feature type="domain" description="EAL" evidence="2">
    <location>
        <begin position="322"/>
        <end position="575"/>
    </location>
</feature>
<dbReference type="InterPro" id="IPR035919">
    <property type="entry name" value="EAL_sf"/>
</dbReference>
<feature type="domain" description="GGDEF" evidence="3">
    <location>
        <begin position="175"/>
        <end position="314"/>
    </location>
</feature>
<dbReference type="InterPro" id="IPR050706">
    <property type="entry name" value="Cyclic-di-GMP_PDE-like"/>
</dbReference>
<keyword evidence="1" id="KW-0472">Membrane</keyword>
<dbReference type="InterPro" id="IPR000160">
    <property type="entry name" value="GGDEF_dom"/>
</dbReference>
<dbReference type="NCBIfam" id="TIGR00254">
    <property type="entry name" value="GGDEF"/>
    <property type="match status" value="1"/>
</dbReference>
<dbReference type="PROSITE" id="PS50883">
    <property type="entry name" value="EAL"/>
    <property type="match status" value="1"/>
</dbReference>
<dbReference type="PANTHER" id="PTHR33121:SF70">
    <property type="entry name" value="SIGNALING PROTEIN YKOW"/>
    <property type="match status" value="1"/>
</dbReference>
<dbReference type="Proteomes" id="UP000190814">
    <property type="component" value="Unassembled WGS sequence"/>
</dbReference>
<dbReference type="RefSeq" id="WP_078766794.1">
    <property type="nucleotide sequence ID" value="NZ_FUXZ01000012.1"/>
</dbReference>
<dbReference type="SUPFAM" id="SSF141868">
    <property type="entry name" value="EAL domain-like"/>
    <property type="match status" value="1"/>
</dbReference>
<gene>
    <name evidence="4" type="ORF">SAMN02745111_01955</name>
</gene>
<evidence type="ECO:0000259" key="2">
    <source>
        <dbReference type="PROSITE" id="PS50883"/>
    </source>
</evidence>
<dbReference type="STRING" id="39495.SAMN02745111_01955"/>
<keyword evidence="5" id="KW-1185">Reference proteome</keyword>
<dbReference type="PANTHER" id="PTHR33121">
    <property type="entry name" value="CYCLIC DI-GMP PHOSPHODIESTERASE PDEF"/>
    <property type="match status" value="1"/>
</dbReference>
<dbReference type="AlphaFoldDB" id="A0A1T4VYG8"/>
<dbReference type="InterPro" id="IPR001633">
    <property type="entry name" value="EAL_dom"/>
</dbReference>
<dbReference type="GO" id="GO:0071111">
    <property type="term" value="F:cyclic-guanylate-specific phosphodiesterase activity"/>
    <property type="evidence" value="ECO:0007669"/>
    <property type="project" value="InterPro"/>
</dbReference>
<dbReference type="SUPFAM" id="SSF55073">
    <property type="entry name" value="Nucleotide cyclase"/>
    <property type="match status" value="1"/>
</dbReference>
<dbReference type="InterPro" id="IPR029787">
    <property type="entry name" value="Nucleotide_cyclase"/>
</dbReference>
<feature type="transmembrane region" description="Helical" evidence="1">
    <location>
        <begin position="59"/>
        <end position="81"/>
    </location>
</feature>
<feature type="transmembrane region" description="Helical" evidence="1">
    <location>
        <begin position="26"/>
        <end position="47"/>
    </location>
</feature>
<protein>
    <submittedName>
        <fullName evidence="4">Diguanylate cyclase (GGDEF) domain-containing protein</fullName>
    </submittedName>
</protein>
<dbReference type="EMBL" id="FUXZ01000012">
    <property type="protein sequence ID" value="SKA69977.1"/>
    <property type="molecule type" value="Genomic_DNA"/>
</dbReference>
<dbReference type="Pfam" id="PF00563">
    <property type="entry name" value="EAL"/>
    <property type="match status" value="1"/>
</dbReference>
<evidence type="ECO:0000256" key="1">
    <source>
        <dbReference type="SAM" id="Phobius"/>
    </source>
</evidence>
<dbReference type="InterPro" id="IPR043128">
    <property type="entry name" value="Rev_trsase/Diguanyl_cyclase"/>
</dbReference>
<dbReference type="PROSITE" id="PS50887">
    <property type="entry name" value="GGDEF"/>
    <property type="match status" value="1"/>
</dbReference>
<dbReference type="CDD" id="cd01949">
    <property type="entry name" value="GGDEF"/>
    <property type="match status" value="1"/>
</dbReference>
<dbReference type="OrthoDB" id="1647636at2"/>
<dbReference type="Gene3D" id="3.20.20.450">
    <property type="entry name" value="EAL domain"/>
    <property type="match status" value="1"/>
</dbReference>
<name>A0A1T4VYG8_9FIRM</name>
<dbReference type="Pfam" id="PF00990">
    <property type="entry name" value="GGDEF"/>
    <property type="match status" value="1"/>
</dbReference>
<feature type="transmembrane region" description="Helical" evidence="1">
    <location>
        <begin position="113"/>
        <end position="133"/>
    </location>
</feature>
<reference evidence="4 5" key="1">
    <citation type="submission" date="2017-02" db="EMBL/GenBank/DDBJ databases">
        <authorList>
            <person name="Peterson S.W."/>
        </authorList>
    </citation>
    <scope>NUCLEOTIDE SEQUENCE [LARGE SCALE GENOMIC DNA]</scope>
    <source>
        <strain evidence="4 5">ATCC 35992</strain>
    </source>
</reference>
<keyword evidence="1" id="KW-0812">Transmembrane</keyword>
<keyword evidence="1" id="KW-1133">Transmembrane helix</keyword>
<dbReference type="Gene3D" id="3.30.70.270">
    <property type="match status" value="1"/>
</dbReference>
<dbReference type="SMART" id="SM00052">
    <property type="entry name" value="EAL"/>
    <property type="match status" value="1"/>
</dbReference>